<organism evidence="1 2">
    <name type="scientific">Raoultella lignicola</name>
    <dbReference type="NCBI Taxonomy" id="3040939"/>
    <lineage>
        <taxon>Bacteria</taxon>
        <taxon>Pseudomonadati</taxon>
        <taxon>Pseudomonadota</taxon>
        <taxon>Gammaproteobacteria</taxon>
        <taxon>Enterobacterales</taxon>
        <taxon>Enterobacteriaceae</taxon>
        <taxon>Klebsiella/Raoultella group</taxon>
        <taxon>Raoultella</taxon>
    </lineage>
</organism>
<name>A0ABU9F7N0_9ENTR</name>
<dbReference type="RefSeq" id="WP_331851113.1">
    <property type="nucleotide sequence ID" value="NZ_JARXNK020000103.1"/>
</dbReference>
<comment type="caution">
    <text evidence="1">The sequence shown here is derived from an EMBL/GenBank/DDBJ whole genome shotgun (WGS) entry which is preliminary data.</text>
</comment>
<evidence type="ECO:0000313" key="1">
    <source>
        <dbReference type="EMBL" id="MEL0552373.1"/>
    </source>
</evidence>
<keyword evidence="2" id="KW-1185">Reference proteome</keyword>
<evidence type="ECO:0000313" key="2">
    <source>
        <dbReference type="Proteomes" id="UP001312893"/>
    </source>
</evidence>
<dbReference type="EMBL" id="JARXNK020000103">
    <property type="protein sequence ID" value="MEL0552373.1"/>
    <property type="molecule type" value="Genomic_DNA"/>
</dbReference>
<dbReference type="Proteomes" id="UP001312893">
    <property type="component" value="Unassembled WGS sequence"/>
</dbReference>
<sequence length="232" mass="24443">MIQFQVAKDFGNPLLPVSKARSEMYLDSALSIYEMRSSKESSSNGRALEVNGLTFDSEGLVCDGIDGHYADTGIIEPLANTVIVAFRANPQEVTTQIYSGLPESVSPFTGARAAITKDGFFVADIGATPTTIHAQTGNVTPGWELVAVVTGAKQLSVTRASTMGTVTTPFETRRDPKSTIRIGGGYIAPHNLGITGRVGLWAMYNGALDSATIAGLFAKARTIMAGKGVVIP</sequence>
<reference evidence="1 2" key="1">
    <citation type="submission" date="2024-04" db="EMBL/GenBank/DDBJ databases">
        <title>Two novel Raoultella species associated with bleeding cankers of broadleaf hosts, Raoultella scottia sp. nov. and Raoultella lignicola sp. nov.</title>
        <authorList>
            <person name="Brady C.L."/>
        </authorList>
    </citation>
    <scope>NUCLEOTIDE SEQUENCE [LARGE SCALE GENOMIC DNA]</scope>
    <source>
        <strain evidence="1 2">TW_WC1a.1</strain>
    </source>
</reference>
<accession>A0ABU9F7N0</accession>
<proteinExistence type="predicted"/>
<protein>
    <submittedName>
        <fullName evidence="1">Uncharacterized protein</fullName>
    </submittedName>
</protein>
<gene>
    <name evidence="1" type="ORF">QFI96_011780</name>
</gene>